<organism evidence="8 9">
    <name type="scientific">Priapulus caudatus</name>
    <name type="common">Priapulid worm</name>
    <dbReference type="NCBI Taxonomy" id="37621"/>
    <lineage>
        <taxon>Eukaryota</taxon>
        <taxon>Metazoa</taxon>
        <taxon>Ecdysozoa</taxon>
        <taxon>Scalidophora</taxon>
        <taxon>Priapulida</taxon>
        <taxon>Priapulimorpha</taxon>
        <taxon>Priapulimorphida</taxon>
        <taxon>Priapulidae</taxon>
        <taxon>Priapulus</taxon>
    </lineage>
</organism>
<reference evidence="9" key="1">
    <citation type="submission" date="2025-08" db="UniProtKB">
        <authorList>
            <consortium name="RefSeq"/>
        </authorList>
    </citation>
    <scope>IDENTIFICATION</scope>
</reference>
<dbReference type="RefSeq" id="XP_014678166.1">
    <property type="nucleotide sequence ID" value="XM_014822680.1"/>
</dbReference>
<evidence type="ECO:0000256" key="5">
    <source>
        <dbReference type="ARBA" id="ARBA00023136"/>
    </source>
</evidence>
<evidence type="ECO:0000256" key="4">
    <source>
        <dbReference type="ARBA" id="ARBA00022989"/>
    </source>
</evidence>
<keyword evidence="4 7" id="KW-1133">Transmembrane helix</keyword>
<proteinExistence type="inferred from homology"/>
<comment type="subcellular location">
    <subcellularLocation>
        <location evidence="1">Membrane</location>
        <topology evidence="1">Multi-pass membrane protein</topology>
    </subcellularLocation>
</comment>
<evidence type="ECO:0000313" key="9">
    <source>
        <dbReference type="RefSeq" id="XP_014678166.1"/>
    </source>
</evidence>
<evidence type="ECO:0000313" key="8">
    <source>
        <dbReference type="Proteomes" id="UP000695022"/>
    </source>
</evidence>
<accession>A0ABM1F145</accession>
<evidence type="ECO:0000256" key="2">
    <source>
        <dbReference type="ARBA" id="ARBA00006058"/>
    </source>
</evidence>
<dbReference type="GeneID" id="106817976"/>
<dbReference type="PANTHER" id="PTHR22730:SF1">
    <property type="entry name" value="PROMININ-LIKE PROTEIN"/>
    <property type="match status" value="1"/>
</dbReference>
<sequence length="193" mass="21249">MTANIGTMDTAITTIENAMLSISNELTTMETYVQVSAVTDVTEAAESFGNGLVNASIDFAGYLEHKLLTEVGYCGVFYEIYNVFVRFLCAKISQPVLVMWVGMASVCIFGLLCAILSFRITKYFKRPIDYKDYVDTAIGGGGKNRVHQMEAPRPVIITTLDKIPTDKPQAVHVTVVDPSSKHPKIYPKIPNTV</sequence>
<comment type="similarity">
    <text evidence="2">Belongs to the prominin family.</text>
</comment>
<feature type="transmembrane region" description="Helical" evidence="7">
    <location>
        <begin position="97"/>
        <end position="118"/>
    </location>
</feature>
<dbReference type="PANTHER" id="PTHR22730">
    <property type="entry name" value="PROMININ PROM PROTEIN"/>
    <property type="match status" value="1"/>
</dbReference>
<evidence type="ECO:0000256" key="3">
    <source>
        <dbReference type="ARBA" id="ARBA00022692"/>
    </source>
</evidence>
<evidence type="ECO:0000256" key="7">
    <source>
        <dbReference type="SAM" id="Phobius"/>
    </source>
</evidence>
<dbReference type="Proteomes" id="UP000695022">
    <property type="component" value="Unplaced"/>
</dbReference>
<keyword evidence="8" id="KW-1185">Reference proteome</keyword>
<dbReference type="Pfam" id="PF05478">
    <property type="entry name" value="Prominin"/>
    <property type="match status" value="1"/>
</dbReference>
<name>A0ABM1F145_PRICU</name>
<evidence type="ECO:0000256" key="1">
    <source>
        <dbReference type="ARBA" id="ARBA00004141"/>
    </source>
</evidence>
<keyword evidence="6" id="KW-0325">Glycoprotein</keyword>
<gene>
    <name evidence="9" type="primary">LOC106817976</name>
</gene>
<protein>
    <submittedName>
        <fullName evidence="9">Uncharacterized protein LOC106817976</fullName>
    </submittedName>
</protein>
<keyword evidence="3 7" id="KW-0812">Transmembrane</keyword>
<keyword evidence="5 7" id="KW-0472">Membrane</keyword>
<evidence type="ECO:0000256" key="6">
    <source>
        <dbReference type="ARBA" id="ARBA00023180"/>
    </source>
</evidence>
<dbReference type="InterPro" id="IPR008795">
    <property type="entry name" value="Prominin"/>
</dbReference>